<feature type="domain" description="Flavin reductase like" evidence="2">
    <location>
        <begin position="21"/>
        <end position="159"/>
    </location>
</feature>
<reference evidence="3 4" key="1">
    <citation type="submission" date="2018-10" db="EMBL/GenBank/DDBJ databases">
        <title>Iterative Subtractive Binning of Freshwater Chronoseries Metagenomes Recovers Nearly Complete Genomes from over Four Hundred Novel Species.</title>
        <authorList>
            <person name="Rodriguez-R L.M."/>
            <person name="Tsementzi D."/>
            <person name="Luo C."/>
            <person name="Konstantinidis K.T."/>
        </authorList>
    </citation>
    <scope>NUCLEOTIDE SEQUENCE [LARGE SCALE GENOMIC DNA]</scope>
    <source>
        <strain evidence="3">WB7_2B_003</strain>
    </source>
</reference>
<evidence type="ECO:0000256" key="1">
    <source>
        <dbReference type="ARBA" id="ARBA00023002"/>
    </source>
</evidence>
<dbReference type="PANTHER" id="PTHR30466">
    <property type="entry name" value="FLAVIN REDUCTASE"/>
    <property type="match status" value="1"/>
</dbReference>
<dbReference type="SMART" id="SM00903">
    <property type="entry name" value="Flavin_Reduct"/>
    <property type="match status" value="1"/>
</dbReference>
<dbReference type="InterPro" id="IPR012349">
    <property type="entry name" value="Split_barrel_FMN-bd"/>
</dbReference>
<evidence type="ECO:0000259" key="2">
    <source>
        <dbReference type="SMART" id="SM00903"/>
    </source>
</evidence>
<protein>
    <submittedName>
        <fullName evidence="3">Flavin reductase</fullName>
    </submittedName>
</protein>
<dbReference type="PANTHER" id="PTHR30466:SF1">
    <property type="entry name" value="FMN REDUCTASE (NADH) RUTF"/>
    <property type="match status" value="1"/>
</dbReference>
<dbReference type="GO" id="GO:0042602">
    <property type="term" value="F:riboflavin reductase (NADPH) activity"/>
    <property type="evidence" value="ECO:0007669"/>
    <property type="project" value="TreeGrafter"/>
</dbReference>
<dbReference type="Gene3D" id="2.30.110.10">
    <property type="entry name" value="Electron Transport, Fmn-binding Protein, Chain A"/>
    <property type="match status" value="1"/>
</dbReference>
<dbReference type="EMBL" id="RGGN01000142">
    <property type="protein sequence ID" value="NCU63167.1"/>
    <property type="molecule type" value="Genomic_DNA"/>
</dbReference>
<gene>
    <name evidence="3" type="ORF">EBV78_03655</name>
</gene>
<dbReference type="Proteomes" id="UP000572953">
    <property type="component" value="Unassembled WGS sequence"/>
</dbReference>
<evidence type="ECO:0000313" key="4">
    <source>
        <dbReference type="Proteomes" id="UP000572953"/>
    </source>
</evidence>
<evidence type="ECO:0000313" key="3">
    <source>
        <dbReference type="EMBL" id="NCU63167.1"/>
    </source>
</evidence>
<dbReference type="AlphaFoldDB" id="A0A845S9G5"/>
<dbReference type="InterPro" id="IPR002563">
    <property type="entry name" value="Flavin_Rdtase-like_dom"/>
</dbReference>
<sequence length="162" mass="18649">MKIILDVIYKIMNISKYKKVLSKYATGITVVTKKNKNNLITGITVNSFVSISLKPPYISWSLDKTASSFKKFKNLKFFNIYILSAKQIEVSNYFSFKNEIKKNTPLANNLLKHNLAELNCKTVRKINIGDHLFFVAKVFKVNLKKEAKPLIYFASKYKKLLG</sequence>
<keyword evidence="1" id="KW-0560">Oxidoreductase</keyword>
<proteinExistence type="predicted"/>
<dbReference type="SUPFAM" id="SSF50475">
    <property type="entry name" value="FMN-binding split barrel"/>
    <property type="match status" value="1"/>
</dbReference>
<accession>A0A845S9G5</accession>
<organism evidence="3 4">
    <name type="scientific">Candidatus Fonsibacter lacus</name>
    <dbReference type="NCBI Taxonomy" id="2576439"/>
    <lineage>
        <taxon>Bacteria</taxon>
        <taxon>Pseudomonadati</taxon>
        <taxon>Pseudomonadota</taxon>
        <taxon>Alphaproteobacteria</taxon>
        <taxon>Candidatus Pelagibacterales</taxon>
        <taxon>Candidatus Pelagibacterales incertae sedis</taxon>
        <taxon>Candidatus Fonsibacter</taxon>
    </lineage>
</organism>
<dbReference type="InterPro" id="IPR050268">
    <property type="entry name" value="NADH-dep_flavin_reductase"/>
</dbReference>
<name>A0A845S9G5_9PROT</name>
<dbReference type="Pfam" id="PF01613">
    <property type="entry name" value="Flavin_Reduct"/>
    <property type="match status" value="1"/>
</dbReference>
<comment type="caution">
    <text evidence="3">The sequence shown here is derived from an EMBL/GenBank/DDBJ whole genome shotgun (WGS) entry which is preliminary data.</text>
</comment>
<dbReference type="GO" id="GO:0010181">
    <property type="term" value="F:FMN binding"/>
    <property type="evidence" value="ECO:0007669"/>
    <property type="project" value="InterPro"/>
</dbReference>